<evidence type="ECO:0000313" key="1">
    <source>
        <dbReference type="EMBL" id="CAH6722770.1"/>
    </source>
</evidence>
<protein>
    <submittedName>
        <fullName evidence="1">Uncharacterized protein</fullName>
    </submittedName>
</protein>
<accession>A0ACA9YDX1</accession>
<sequence length="159" mass="18496">MYTLGFVKCDDTVLLLNRQKAPHMGKWNGVGGKIDPEETPMECIVRETIEETGLTIDNYACRGRLRWFRDGNDLGFVWLFTGSMSAKEIKESYPQGTREGILDWKKMDWIIHKDNVGIVDNIKLLWQHMWNGKKEDIYIAEYSGNDLVKVYKDESETTR</sequence>
<comment type="caution">
    <text evidence="1">The sequence shown here is derived from an EMBL/GenBank/DDBJ whole genome shotgun (WGS) entry which is preliminary data.</text>
</comment>
<dbReference type="EMBL" id="CALSDN010000011">
    <property type="protein sequence ID" value="CAH6722770.1"/>
    <property type="molecule type" value="Genomic_DNA"/>
</dbReference>
<organism evidence="1 2">
    <name type="scientific">[Candida] jaroonii</name>
    <dbReference type="NCBI Taxonomy" id="467808"/>
    <lineage>
        <taxon>Eukaryota</taxon>
        <taxon>Fungi</taxon>
        <taxon>Dikarya</taxon>
        <taxon>Ascomycota</taxon>
        <taxon>Saccharomycotina</taxon>
        <taxon>Pichiomycetes</taxon>
        <taxon>Debaryomycetaceae</taxon>
        <taxon>Yamadazyma</taxon>
    </lineage>
</organism>
<reference evidence="1" key="1">
    <citation type="submission" date="2022-06" db="EMBL/GenBank/DDBJ databases">
        <authorList>
            <person name="Legras J.-L."/>
            <person name="Devillers H."/>
            <person name="Grondin C."/>
        </authorList>
    </citation>
    <scope>NUCLEOTIDE SEQUENCE</scope>
    <source>
        <strain evidence="1">CLIB 1444</strain>
    </source>
</reference>
<gene>
    <name evidence="1" type="ORF">CLIB1444_11S00738</name>
</gene>
<proteinExistence type="predicted"/>
<dbReference type="Proteomes" id="UP001152531">
    <property type="component" value="Unassembled WGS sequence"/>
</dbReference>
<keyword evidence="2" id="KW-1185">Reference proteome</keyword>
<name>A0ACA9YDX1_9ASCO</name>
<evidence type="ECO:0000313" key="2">
    <source>
        <dbReference type="Proteomes" id="UP001152531"/>
    </source>
</evidence>